<evidence type="ECO:0000313" key="9">
    <source>
        <dbReference type="EMBL" id="MCM5679905.1"/>
    </source>
</evidence>
<proteinExistence type="predicted"/>
<organism evidence="9 10">
    <name type="scientific">Caldimonas mangrovi</name>
    <dbReference type="NCBI Taxonomy" id="2944811"/>
    <lineage>
        <taxon>Bacteria</taxon>
        <taxon>Pseudomonadati</taxon>
        <taxon>Pseudomonadota</taxon>
        <taxon>Betaproteobacteria</taxon>
        <taxon>Burkholderiales</taxon>
        <taxon>Sphaerotilaceae</taxon>
        <taxon>Caldimonas</taxon>
    </lineage>
</organism>
<dbReference type="Proteomes" id="UP001165541">
    <property type="component" value="Unassembled WGS sequence"/>
</dbReference>
<dbReference type="SMART" id="SM00382">
    <property type="entry name" value="AAA"/>
    <property type="match status" value="1"/>
</dbReference>
<dbReference type="InterPro" id="IPR003439">
    <property type="entry name" value="ABC_transporter-like_ATP-bd"/>
</dbReference>
<dbReference type="Pfam" id="PF00005">
    <property type="entry name" value="ABC_tran"/>
    <property type="match status" value="1"/>
</dbReference>
<dbReference type="SUPFAM" id="SSF52540">
    <property type="entry name" value="P-loop containing nucleoside triphosphate hydrolases"/>
    <property type="match status" value="1"/>
</dbReference>
<dbReference type="NCBIfam" id="TIGR01189">
    <property type="entry name" value="ccmA"/>
    <property type="match status" value="1"/>
</dbReference>
<keyword evidence="6" id="KW-1278">Translocase</keyword>
<evidence type="ECO:0000256" key="4">
    <source>
        <dbReference type="ARBA" id="ARBA00022748"/>
    </source>
</evidence>
<dbReference type="RefSeq" id="WP_251778108.1">
    <property type="nucleotide sequence ID" value="NZ_JAMKFE010000005.1"/>
</dbReference>
<evidence type="ECO:0000256" key="5">
    <source>
        <dbReference type="ARBA" id="ARBA00022840"/>
    </source>
</evidence>
<evidence type="ECO:0000256" key="3">
    <source>
        <dbReference type="ARBA" id="ARBA00022741"/>
    </source>
</evidence>
<dbReference type="InterPro" id="IPR027417">
    <property type="entry name" value="P-loop_NTPase"/>
</dbReference>
<dbReference type="EMBL" id="JAMKFE010000005">
    <property type="protein sequence ID" value="MCM5679905.1"/>
    <property type="molecule type" value="Genomic_DNA"/>
</dbReference>
<comment type="caution">
    <text evidence="9">The sequence shown here is derived from an EMBL/GenBank/DDBJ whole genome shotgun (WGS) entry which is preliminary data.</text>
</comment>
<keyword evidence="3" id="KW-0547">Nucleotide-binding</keyword>
<evidence type="ECO:0000256" key="1">
    <source>
        <dbReference type="ARBA" id="ARBA00022448"/>
    </source>
</evidence>
<feature type="domain" description="ABC transporter" evidence="8">
    <location>
        <begin position="12"/>
        <end position="210"/>
    </location>
</feature>
<keyword evidence="10" id="KW-1185">Reference proteome</keyword>
<accession>A0ABT0YMG4</accession>
<dbReference type="PANTHER" id="PTHR43499:SF1">
    <property type="entry name" value="ABC TRANSPORTER I FAMILY MEMBER 1"/>
    <property type="match status" value="1"/>
</dbReference>
<keyword evidence="7" id="KW-0472">Membrane</keyword>
<evidence type="ECO:0000313" key="10">
    <source>
        <dbReference type="Proteomes" id="UP001165541"/>
    </source>
</evidence>
<name>A0ABT0YMG4_9BURK</name>
<keyword evidence="2" id="KW-1003">Cell membrane</keyword>
<evidence type="ECO:0000256" key="6">
    <source>
        <dbReference type="ARBA" id="ARBA00022967"/>
    </source>
</evidence>
<reference evidence="9" key="1">
    <citation type="submission" date="2022-05" db="EMBL/GenBank/DDBJ databases">
        <title>Schlegelella sp. nov., isolated from mangrove soil.</title>
        <authorList>
            <person name="Liu Y."/>
            <person name="Ge X."/>
            <person name="Liu W."/>
        </authorList>
    </citation>
    <scope>NUCLEOTIDE SEQUENCE</scope>
    <source>
        <strain evidence="9">S2-27</strain>
    </source>
</reference>
<dbReference type="InterPro" id="IPR017871">
    <property type="entry name" value="ABC_transporter-like_CS"/>
</dbReference>
<keyword evidence="1" id="KW-0813">Transport</keyword>
<evidence type="ECO:0000256" key="2">
    <source>
        <dbReference type="ARBA" id="ARBA00022475"/>
    </source>
</evidence>
<dbReference type="InterPro" id="IPR003593">
    <property type="entry name" value="AAA+_ATPase"/>
</dbReference>
<evidence type="ECO:0000259" key="8">
    <source>
        <dbReference type="PROSITE" id="PS50893"/>
    </source>
</evidence>
<dbReference type="PANTHER" id="PTHR43499">
    <property type="entry name" value="ABC TRANSPORTER I FAMILY MEMBER 1"/>
    <property type="match status" value="1"/>
</dbReference>
<dbReference type="PROSITE" id="PS00211">
    <property type="entry name" value="ABC_TRANSPORTER_1"/>
    <property type="match status" value="1"/>
</dbReference>
<keyword evidence="5 9" id="KW-0067">ATP-binding</keyword>
<evidence type="ECO:0000256" key="7">
    <source>
        <dbReference type="ARBA" id="ARBA00023136"/>
    </source>
</evidence>
<dbReference type="PROSITE" id="PS50893">
    <property type="entry name" value="ABC_TRANSPORTER_2"/>
    <property type="match status" value="1"/>
</dbReference>
<keyword evidence="4" id="KW-0201">Cytochrome c-type biogenesis</keyword>
<sequence>MSGLPPPNAPELHLSARALACRRGQRLLFGALDFELRAGELIWVRGRNGSGKTSLLRLAAGLATPESGELRRHAGRLVFVGHANALKDELTVAQALAFLLQLRGLAADSGAVQAALDRLGMAARRDAPVRSLSQGQRRRVALARLAAEREPAPWLLDEPFDALDVEGAERLNGLLLQHRARGGSVLLTGHQGLDTQRLQPRELDLGPVNTTEG</sequence>
<dbReference type="Gene3D" id="3.40.50.300">
    <property type="entry name" value="P-loop containing nucleotide triphosphate hydrolases"/>
    <property type="match status" value="1"/>
</dbReference>
<protein>
    <submittedName>
        <fullName evidence="9">Heme ABC exporter ATP-binding protein CcmA</fullName>
    </submittedName>
</protein>
<gene>
    <name evidence="9" type="primary">ccmA</name>
    <name evidence="9" type="ORF">M8A51_10210</name>
</gene>
<dbReference type="GO" id="GO:0005524">
    <property type="term" value="F:ATP binding"/>
    <property type="evidence" value="ECO:0007669"/>
    <property type="project" value="UniProtKB-KW"/>
</dbReference>
<dbReference type="InterPro" id="IPR005895">
    <property type="entry name" value="ABC_transptr_haem_export_CcmA"/>
</dbReference>